<proteinExistence type="predicted"/>
<name>A0AA37HVJ2_SEGBR</name>
<dbReference type="Pfam" id="PF14262">
    <property type="entry name" value="Cthe_2159"/>
    <property type="match status" value="1"/>
</dbReference>
<reference evidence="2" key="1">
    <citation type="submission" date="2021-08" db="EMBL/GenBank/DDBJ databases">
        <title>Prevotella lacticifex sp. nov., isolated from rumen of cow.</title>
        <authorList>
            <person name="Shinkai T."/>
            <person name="Ikeyama N."/>
            <person name="Kumagai M."/>
            <person name="Ohmori H."/>
            <person name="Sakamoto M."/>
            <person name="Ohkuma M."/>
            <person name="Mitsumori M."/>
        </authorList>
    </citation>
    <scope>NUCLEOTIDE SEQUENCE</scope>
    <source>
        <strain evidence="2">DSM 11371</strain>
    </source>
</reference>
<feature type="signal peptide" evidence="1">
    <location>
        <begin position="1"/>
        <end position="23"/>
    </location>
</feature>
<evidence type="ECO:0000313" key="3">
    <source>
        <dbReference type="Proteomes" id="UP000887043"/>
    </source>
</evidence>
<evidence type="ECO:0000256" key="1">
    <source>
        <dbReference type="SAM" id="SignalP"/>
    </source>
</evidence>
<comment type="caution">
    <text evidence="2">The sequence shown here is derived from an EMBL/GenBank/DDBJ whole genome shotgun (WGS) entry which is preliminary data.</text>
</comment>
<keyword evidence="1" id="KW-0732">Signal</keyword>
<sequence length="592" mass="60934">MKKRHYKASILIGFITLCSCTSGLDWNYSDYSSSNSTGSTSNGSSSSAGTSLTGMDDLSTYTIEINKTALEEEENIPASESDTYYEDYVENYTPTNTITITYNGTSASCSGSVDGVSVAINGADVTVTSTAKNIKYVLSGTTTDGSFKMASGDDNKKFELELDGVNITNNEGPALNIQVGKRCYIVAKDGTTNTFTDGTSYTSSTEDQKATIFSEGELLFSGSGTISVYANSKAGIVSDDYVFFRPNTNIYVKSTAGNGIKGNDGLIIKGGVINVETSAAASKALSSDGYTLIEGGRTTAITTGTGAYEDNEVSGCAALKSDSLFTMTGGELNLKSTGSGGKGLSADQEVNVSGGTIKVITTGSTYKYGSDDSKAKGIKADGNLTISGGTVYVRANGGSGSEGIETKSKLYISGGTTKVYAYDDGINSSSDMYISGGEIFSFGLNNDGLDSNGNMYISGGTTIAYGTSSPETGIDVNSESNKVLHITGGIVVGIGGTINSPSSTSNSQPIVTYSGKISSGSSVSLKSGDSTLLNFEMARDYSSATFMLSAPGMTSGSSYSLYNGTSLISTLTASYTSSSSIGGGMSGRFGGW</sequence>
<dbReference type="InterPro" id="IPR025584">
    <property type="entry name" value="Cthe_2159"/>
</dbReference>
<accession>A0AA37HVJ2</accession>
<gene>
    <name evidence="2" type="ORF">PRRU23_00380</name>
</gene>
<feature type="chain" id="PRO_5041313096" description="Carbohydrate-binding domain-containing protein" evidence="1">
    <location>
        <begin position="24"/>
        <end position="592"/>
    </location>
</feature>
<dbReference type="RefSeq" id="WP_006283412.1">
    <property type="nucleotide sequence ID" value="NZ_BPTR01000001.1"/>
</dbReference>
<dbReference type="Proteomes" id="UP000887043">
    <property type="component" value="Unassembled WGS sequence"/>
</dbReference>
<dbReference type="PROSITE" id="PS51257">
    <property type="entry name" value="PROKAR_LIPOPROTEIN"/>
    <property type="match status" value="1"/>
</dbReference>
<dbReference type="EMBL" id="BPTR01000001">
    <property type="protein sequence ID" value="GJG26338.1"/>
    <property type="molecule type" value="Genomic_DNA"/>
</dbReference>
<evidence type="ECO:0008006" key="4">
    <source>
        <dbReference type="Google" id="ProtNLM"/>
    </source>
</evidence>
<organism evidence="2 3">
    <name type="scientific">Segatella bryantii</name>
    <name type="common">Prevotella bryantii</name>
    <dbReference type="NCBI Taxonomy" id="77095"/>
    <lineage>
        <taxon>Bacteria</taxon>
        <taxon>Pseudomonadati</taxon>
        <taxon>Bacteroidota</taxon>
        <taxon>Bacteroidia</taxon>
        <taxon>Bacteroidales</taxon>
        <taxon>Prevotellaceae</taxon>
        <taxon>Segatella</taxon>
    </lineage>
</organism>
<evidence type="ECO:0000313" key="2">
    <source>
        <dbReference type="EMBL" id="GJG26338.1"/>
    </source>
</evidence>
<protein>
    <recommendedName>
        <fullName evidence="4">Carbohydrate-binding domain-containing protein</fullName>
    </recommendedName>
</protein>
<dbReference type="AlphaFoldDB" id="A0AA37HVJ2"/>